<name>A0A174LP91_9FIRM</name>
<accession>A0A174LP91</accession>
<dbReference type="Proteomes" id="UP000095651">
    <property type="component" value="Unassembled WGS sequence"/>
</dbReference>
<dbReference type="EMBL" id="CYZE01000022">
    <property type="protein sequence ID" value="CUP23550.1"/>
    <property type="molecule type" value="Genomic_DNA"/>
</dbReference>
<sequence length="332" mass="37633">MTNRIMAVYDVDPFYADRFADFVNQKEKVPFTVMAFTTLERLKNYAMEHEIELLLINSTVPKEEIDRLGAARVVTLADGETVPVDGQYPSVYKYQATDNIMREVMACYCVGTTQPALTAIGNVGDIIGVYSPVNRCLKTSFALTAGQLLSRKSRVLYVNLEDCSGLEKLFGEEHKADLSDLLYFYGQGNYSWVRLSSVIYSWGDLDYIPPVRYPEDLCQITAEDMADLLTRIAKESAYDIVVVDLGQFGKKAASVLEVCSTVFMPVKDDCMSVAKVEEFEEYLVRSGHEALKERIQKIKLPYHSSFGRKENYLEQLLWGELGDYTRQLLKGR</sequence>
<dbReference type="InterPro" id="IPR027417">
    <property type="entry name" value="P-loop_NTPase"/>
</dbReference>
<reference evidence="1 2" key="1">
    <citation type="submission" date="2015-09" db="EMBL/GenBank/DDBJ databases">
        <authorList>
            <consortium name="Pathogen Informatics"/>
        </authorList>
    </citation>
    <scope>NUCLEOTIDE SEQUENCE [LARGE SCALE GENOMIC DNA]</scope>
    <source>
        <strain evidence="1 2">2789STDY5608850</strain>
    </source>
</reference>
<dbReference type="SUPFAM" id="SSF52540">
    <property type="entry name" value="P-loop containing nucleoside triphosphate hydrolases"/>
    <property type="match status" value="1"/>
</dbReference>
<evidence type="ECO:0000313" key="1">
    <source>
        <dbReference type="EMBL" id="CUP23550.1"/>
    </source>
</evidence>
<dbReference type="Gene3D" id="3.40.50.300">
    <property type="entry name" value="P-loop containing nucleotide triphosphate hydrolases"/>
    <property type="match status" value="1"/>
</dbReference>
<proteinExistence type="predicted"/>
<gene>
    <name evidence="1" type="ORF">ERS852407_05372</name>
</gene>
<evidence type="ECO:0000313" key="2">
    <source>
        <dbReference type="Proteomes" id="UP000095651"/>
    </source>
</evidence>
<dbReference type="AlphaFoldDB" id="A0A174LP91"/>
<dbReference type="Gene3D" id="3.40.50.10850">
    <property type="entry name" value="Ntrc-like two-domain protein"/>
    <property type="match status" value="1"/>
</dbReference>
<organism evidence="1 2">
    <name type="scientific">Hungatella hathewayi</name>
    <dbReference type="NCBI Taxonomy" id="154046"/>
    <lineage>
        <taxon>Bacteria</taxon>
        <taxon>Bacillati</taxon>
        <taxon>Bacillota</taxon>
        <taxon>Clostridia</taxon>
        <taxon>Lachnospirales</taxon>
        <taxon>Lachnospiraceae</taxon>
        <taxon>Hungatella</taxon>
    </lineage>
</organism>
<protein>
    <submittedName>
        <fullName evidence="1">MinD family ATPase</fullName>
    </submittedName>
</protein>